<dbReference type="InterPro" id="IPR036890">
    <property type="entry name" value="HATPase_C_sf"/>
</dbReference>
<evidence type="ECO:0000256" key="11">
    <source>
        <dbReference type="SAM" id="Phobius"/>
    </source>
</evidence>
<feature type="transmembrane region" description="Helical" evidence="11">
    <location>
        <begin position="105"/>
        <end position="121"/>
    </location>
</feature>
<feature type="compositionally biased region" description="Pro residues" evidence="10">
    <location>
        <begin position="68"/>
        <end position="78"/>
    </location>
</feature>
<evidence type="ECO:0000256" key="4">
    <source>
        <dbReference type="ARBA" id="ARBA00022679"/>
    </source>
</evidence>
<gene>
    <name evidence="15" type="ORF">C1I92_15005</name>
</gene>
<sequence length="431" mass="45387">MTWLSIAQRLRDRAALVVRPSGPPPRPTRRNLLFDAGLALVLAVAAVWYAVDGSDGPVLVVQDVPQQGPQPPPPPPDQGPDTDTRIQGALTALACSAALVLRRRFPLTVLCIVFAITTAVVSDEPRLTFYALVVAAYSAAAYSPYRAPTIAVAVVAAVVVTIVHDAALPVVPSEYVPLMVLVPIVVAADGLRRWKLRVEQGRVRMAELEREQAAAVRRAAEDERARLARELHDVVTHNVSVMVIQAGAARTVMATAPEQANEALLAVEAGGRAAMADLRQVMGLLSRDDAGAEPGGPDDLAPQPGLDRLDALLDRVRAAGLPVELTVTGRARPLPPGIELAAYRVVQEALTNTMTHAQGSAATVTLDYGEDRLRVDVADTGGAPVTPAKPGGGRGLIGLGERLAVHGGTLVTGRRLTGGYRVRAELPVEAS</sequence>
<keyword evidence="9" id="KW-0175">Coiled coil</keyword>
<keyword evidence="11" id="KW-1133">Transmembrane helix</keyword>
<dbReference type="GO" id="GO:0016020">
    <property type="term" value="C:membrane"/>
    <property type="evidence" value="ECO:0007669"/>
    <property type="project" value="InterPro"/>
</dbReference>
<evidence type="ECO:0000256" key="8">
    <source>
        <dbReference type="ARBA" id="ARBA00023012"/>
    </source>
</evidence>
<keyword evidence="7" id="KW-0067">ATP-binding</keyword>
<keyword evidence="11" id="KW-0812">Transmembrane</keyword>
<evidence type="ECO:0000259" key="12">
    <source>
        <dbReference type="Pfam" id="PF02518"/>
    </source>
</evidence>
<dbReference type="PANTHER" id="PTHR24421:SF10">
    <property type="entry name" value="NITRATE_NITRITE SENSOR PROTEIN NARQ"/>
    <property type="match status" value="1"/>
</dbReference>
<dbReference type="InterPro" id="IPR050482">
    <property type="entry name" value="Sensor_HK_TwoCompSys"/>
</dbReference>
<feature type="domain" description="Histidine kinase/HSP90-like ATPase" evidence="12">
    <location>
        <begin position="339"/>
        <end position="429"/>
    </location>
</feature>
<organism evidence="15 16">
    <name type="scientific">Jiangella anatolica</name>
    <dbReference type="NCBI Taxonomy" id="2670374"/>
    <lineage>
        <taxon>Bacteria</taxon>
        <taxon>Bacillati</taxon>
        <taxon>Actinomycetota</taxon>
        <taxon>Actinomycetes</taxon>
        <taxon>Jiangellales</taxon>
        <taxon>Jiangellaceae</taxon>
        <taxon>Jiangella</taxon>
    </lineage>
</organism>
<dbReference type="RefSeq" id="WP_111255461.1">
    <property type="nucleotide sequence ID" value="NZ_POTW01000032.1"/>
</dbReference>
<evidence type="ECO:0000256" key="9">
    <source>
        <dbReference type="SAM" id="Coils"/>
    </source>
</evidence>
<evidence type="ECO:0000313" key="15">
    <source>
        <dbReference type="EMBL" id="PZF82819.1"/>
    </source>
</evidence>
<dbReference type="SUPFAM" id="SSF55874">
    <property type="entry name" value="ATPase domain of HSP90 chaperone/DNA topoisomerase II/histidine kinase"/>
    <property type="match status" value="1"/>
</dbReference>
<dbReference type="CDD" id="cd16917">
    <property type="entry name" value="HATPase_UhpB-NarQ-NarX-like"/>
    <property type="match status" value="1"/>
</dbReference>
<evidence type="ECO:0000256" key="5">
    <source>
        <dbReference type="ARBA" id="ARBA00022741"/>
    </source>
</evidence>
<accession>A0A2W2C3M3</accession>
<dbReference type="EMBL" id="POTW01000032">
    <property type="protein sequence ID" value="PZF82819.1"/>
    <property type="molecule type" value="Genomic_DNA"/>
</dbReference>
<name>A0A2W2C3M3_9ACTN</name>
<dbReference type="InterPro" id="IPR055558">
    <property type="entry name" value="DUF7134"/>
</dbReference>
<comment type="caution">
    <text evidence="15">The sequence shown here is derived from an EMBL/GenBank/DDBJ whole genome shotgun (WGS) entry which is preliminary data.</text>
</comment>
<evidence type="ECO:0000256" key="1">
    <source>
        <dbReference type="ARBA" id="ARBA00000085"/>
    </source>
</evidence>
<keyword evidence="8" id="KW-0902">Two-component regulatory system</keyword>
<evidence type="ECO:0000256" key="10">
    <source>
        <dbReference type="SAM" id="MobiDB-lite"/>
    </source>
</evidence>
<dbReference type="AlphaFoldDB" id="A0A2W2C3M3"/>
<keyword evidence="11" id="KW-0472">Membrane</keyword>
<evidence type="ECO:0000256" key="7">
    <source>
        <dbReference type="ARBA" id="ARBA00022840"/>
    </source>
</evidence>
<feature type="region of interest" description="Disordered" evidence="10">
    <location>
        <begin position="63"/>
        <end position="83"/>
    </location>
</feature>
<dbReference type="InterPro" id="IPR003594">
    <property type="entry name" value="HATPase_dom"/>
</dbReference>
<protein>
    <recommendedName>
        <fullName evidence="2">histidine kinase</fullName>
        <ecNumber evidence="2">2.7.13.3</ecNumber>
    </recommendedName>
</protein>
<dbReference type="GO" id="GO:0000155">
    <property type="term" value="F:phosphorelay sensor kinase activity"/>
    <property type="evidence" value="ECO:0007669"/>
    <property type="project" value="InterPro"/>
</dbReference>
<keyword evidence="6 15" id="KW-0418">Kinase</keyword>
<evidence type="ECO:0000256" key="2">
    <source>
        <dbReference type="ARBA" id="ARBA00012438"/>
    </source>
</evidence>
<evidence type="ECO:0000259" key="14">
    <source>
        <dbReference type="Pfam" id="PF23539"/>
    </source>
</evidence>
<evidence type="ECO:0000259" key="13">
    <source>
        <dbReference type="Pfam" id="PF07730"/>
    </source>
</evidence>
<dbReference type="PANTHER" id="PTHR24421">
    <property type="entry name" value="NITRATE/NITRITE SENSOR PROTEIN NARX-RELATED"/>
    <property type="match status" value="1"/>
</dbReference>
<keyword evidence="4" id="KW-0808">Transferase</keyword>
<comment type="catalytic activity">
    <reaction evidence="1">
        <text>ATP + protein L-histidine = ADP + protein N-phospho-L-histidine.</text>
        <dbReference type="EC" id="2.7.13.3"/>
    </reaction>
</comment>
<feature type="transmembrane region" description="Helical" evidence="11">
    <location>
        <begin position="127"/>
        <end position="143"/>
    </location>
</feature>
<dbReference type="Pfam" id="PF02518">
    <property type="entry name" value="HATPase_c"/>
    <property type="match status" value="1"/>
</dbReference>
<feature type="transmembrane region" description="Helical" evidence="11">
    <location>
        <begin position="150"/>
        <end position="169"/>
    </location>
</feature>
<keyword evidence="5" id="KW-0547">Nucleotide-binding</keyword>
<feature type="coiled-coil region" evidence="9">
    <location>
        <begin position="191"/>
        <end position="230"/>
    </location>
</feature>
<evidence type="ECO:0000256" key="6">
    <source>
        <dbReference type="ARBA" id="ARBA00022777"/>
    </source>
</evidence>
<dbReference type="InterPro" id="IPR011712">
    <property type="entry name" value="Sig_transdc_His_kin_sub3_dim/P"/>
</dbReference>
<keyword evidence="16" id="KW-1185">Reference proteome</keyword>
<evidence type="ECO:0000256" key="3">
    <source>
        <dbReference type="ARBA" id="ARBA00022553"/>
    </source>
</evidence>
<dbReference type="Gene3D" id="1.20.5.1930">
    <property type="match status" value="1"/>
</dbReference>
<dbReference type="EC" id="2.7.13.3" evidence="2"/>
<proteinExistence type="predicted"/>
<dbReference type="Pfam" id="PF07730">
    <property type="entry name" value="HisKA_3"/>
    <property type="match status" value="1"/>
</dbReference>
<dbReference type="Proteomes" id="UP000248764">
    <property type="component" value="Unassembled WGS sequence"/>
</dbReference>
<dbReference type="GO" id="GO:0005524">
    <property type="term" value="F:ATP binding"/>
    <property type="evidence" value="ECO:0007669"/>
    <property type="project" value="UniProtKB-KW"/>
</dbReference>
<dbReference type="Pfam" id="PF23539">
    <property type="entry name" value="DUF7134"/>
    <property type="match status" value="1"/>
</dbReference>
<keyword evidence="3" id="KW-0597">Phosphoprotein</keyword>
<reference evidence="15 16" key="1">
    <citation type="submission" date="2018-01" db="EMBL/GenBank/DDBJ databases">
        <title>Draft genome sequence of Jiangella sp. GTF31.</title>
        <authorList>
            <person name="Sahin N."/>
            <person name="Ay H."/>
            <person name="Saygin H."/>
        </authorList>
    </citation>
    <scope>NUCLEOTIDE SEQUENCE [LARGE SCALE GENOMIC DNA]</scope>
    <source>
        <strain evidence="15 16">GTF31</strain>
    </source>
</reference>
<feature type="domain" description="Signal transduction histidine kinase subgroup 3 dimerisation and phosphoacceptor" evidence="13">
    <location>
        <begin position="223"/>
        <end position="286"/>
    </location>
</feature>
<dbReference type="GO" id="GO:0046983">
    <property type="term" value="F:protein dimerization activity"/>
    <property type="evidence" value="ECO:0007669"/>
    <property type="project" value="InterPro"/>
</dbReference>
<dbReference type="Gene3D" id="3.30.565.10">
    <property type="entry name" value="Histidine kinase-like ATPase, C-terminal domain"/>
    <property type="match status" value="1"/>
</dbReference>
<evidence type="ECO:0000313" key="16">
    <source>
        <dbReference type="Proteomes" id="UP000248764"/>
    </source>
</evidence>
<feature type="domain" description="DUF7134" evidence="14">
    <location>
        <begin position="87"/>
        <end position="184"/>
    </location>
</feature>